<dbReference type="Proteomes" id="UP000256645">
    <property type="component" value="Unassembled WGS sequence"/>
</dbReference>
<proteinExistence type="predicted"/>
<feature type="compositionally biased region" description="Polar residues" evidence="1">
    <location>
        <begin position="1"/>
        <end position="15"/>
    </location>
</feature>
<dbReference type="OrthoDB" id="2997776at2759"/>
<feature type="region of interest" description="Disordered" evidence="1">
    <location>
        <begin position="272"/>
        <end position="325"/>
    </location>
</feature>
<keyword evidence="3" id="KW-1185">Reference proteome</keyword>
<evidence type="ECO:0000313" key="2">
    <source>
        <dbReference type="EMBL" id="RDW89747.1"/>
    </source>
</evidence>
<sequence length="325" mass="38376">MATTAAPTPSQQHARQQPPPPLPTELWIRILGNLNKDPDLPQLWTSCRHVSTVFRDVVEFMFRGKHLSKTWIHYDLGIHYSEDYARMLINVKFRFARLSDDRERAIFHLDQCAEAYKDLLRRRLRKRIEKHDLEAPHHSVQVRRDLNDTPIPALQVDYENLELSCNWKRLLSSFYGEARLYHELQGAWVESQKDWVSGLHAQRWRGQRDMASTMMQAIASFGKQCDEARIKARRLRIRKQFMELDGFEWDAERDWDLVEERAVMRRLAQKAQVASQEEYSDDEEMEFELNEEEDWDDGDGDEDEDEDSEAGFDVDDDDDYIGQVA</sequence>
<dbReference type="STRING" id="1849047.A0A3D8STW4"/>
<dbReference type="EMBL" id="PDLM01000001">
    <property type="protein sequence ID" value="RDW89747.1"/>
    <property type="molecule type" value="Genomic_DNA"/>
</dbReference>
<name>A0A3D8STW4_9HELO</name>
<feature type="region of interest" description="Disordered" evidence="1">
    <location>
        <begin position="1"/>
        <end position="21"/>
    </location>
</feature>
<comment type="caution">
    <text evidence="2">The sequence shown here is derived from an EMBL/GenBank/DDBJ whole genome shotgun (WGS) entry which is preliminary data.</text>
</comment>
<reference evidence="2 3" key="1">
    <citation type="journal article" date="2018" name="IMA Fungus">
        <title>IMA Genome-F 9: Draft genome sequence of Annulohypoxylon stygium, Aspergillus mulundensis, Berkeleyomyces basicola (syn. Thielaviopsis basicola), Ceratocystis smalleyi, two Cercospora beticola strains, Coleophoma cylindrospora, Fusarium fracticaudum, Phialophora cf. hyalina, and Morchella septimelata.</title>
        <authorList>
            <person name="Wingfield B.D."/>
            <person name="Bills G.F."/>
            <person name="Dong Y."/>
            <person name="Huang W."/>
            <person name="Nel W.J."/>
            <person name="Swalarsk-Parry B.S."/>
            <person name="Vaghefi N."/>
            <person name="Wilken P.M."/>
            <person name="An Z."/>
            <person name="de Beer Z.W."/>
            <person name="De Vos L."/>
            <person name="Chen L."/>
            <person name="Duong T.A."/>
            <person name="Gao Y."/>
            <person name="Hammerbacher A."/>
            <person name="Kikkert J.R."/>
            <person name="Li Y."/>
            <person name="Li H."/>
            <person name="Li K."/>
            <person name="Li Q."/>
            <person name="Liu X."/>
            <person name="Ma X."/>
            <person name="Naidoo K."/>
            <person name="Pethybridge S.J."/>
            <person name="Sun J."/>
            <person name="Steenkamp E.T."/>
            <person name="van der Nest M.A."/>
            <person name="van Wyk S."/>
            <person name="Wingfield M.J."/>
            <person name="Xiong C."/>
            <person name="Yue Q."/>
            <person name="Zhang X."/>
        </authorList>
    </citation>
    <scope>NUCLEOTIDE SEQUENCE [LARGE SCALE GENOMIC DNA]</scope>
    <source>
        <strain evidence="2 3">BP6252</strain>
    </source>
</reference>
<evidence type="ECO:0008006" key="4">
    <source>
        <dbReference type="Google" id="ProtNLM"/>
    </source>
</evidence>
<evidence type="ECO:0000256" key="1">
    <source>
        <dbReference type="SAM" id="MobiDB-lite"/>
    </source>
</evidence>
<dbReference type="AlphaFoldDB" id="A0A3D8STW4"/>
<evidence type="ECO:0000313" key="3">
    <source>
        <dbReference type="Proteomes" id="UP000256645"/>
    </source>
</evidence>
<accession>A0A3D8STW4</accession>
<organism evidence="2 3">
    <name type="scientific">Coleophoma cylindrospora</name>
    <dbReference type="NCBI Taxonomy" id="1849047"/>
    <lineage>
        <taxon>Eukaryota</taxon>
        <taxon>Fungi</taxon>
        <taxon>Dikarya</taxon>
        <taxon>Ascomycota</taxon>
        <taxon>Pezizomycotina</taxon>
        <taxon>Leotiomycetes</taxon>
        <taxon>Helotiales</taxon>
        <taxon>Dermateaceae</taxon>
        <taxon>Coleophoma</taxon>
    </lineage>
</organism>
<gene>
    <name evidence="2" type="ORF">BP6252_01779</name>
</gene>
<protein>
    <recommendedName>
        <fullName evidence="4">F-box domain-containing protein</fullName>
    </recommendedName>
</protein>
<feature type="compositionally biased region" description="Acidic residues" evidence="1">
    <location>
        <begin position="278"/>
        <end position="325"/>
    </location>
</feature>